<gene>
    <name evidence="2" type="ORF">SAMN06265350_101407</name>
</gene>
<evidence type="ECO:0000256" key="1">
    <source>
        <dbReference type="SAM" id="SignalP"/>
    </source>
</evidence>
<reference evidence="2 3" key="1">
    <citation type="submission" date="2017-05" db="EMBL/GenBank/DDBJ databases">
        <authorList>
            <person name="Varghese N."/>
            <person name="Submissions S."/>
        </authorList>
    </citation>
    <scope>NUCLEOTIDE SEQUENCE [LARGE SCALE GENOMIC DNA]</scope>
    <source>
        <strain evidence="2 3">DSM 21342</strain>
    </source>
</reference>
<name>A0A521AUA1_9SPHI</name>
<dbReference type="OrthoDB" id="1141916at2"/>
<feature type="signal peptide" evidence="1">
    <location>
        <begin position="1"/>
        <end position="21"/>
    </location>
</feature>
<keyword evidence="1" id="KW-0732">Signal</keyword>
<dbReference type="Pfam" id="PF19841">
    <property type="entry name" value="GldN"/>
    <property type="match status" value="1"/>
</dbReference>
<dbReference type="InterPro" id="IPR019847">
    <property type="entry name" value="Gliding_motility_assoc_GldN"/>
</dbReference>
<dbReference type="RefSeq" id="WP_142601011.1">
    <property type="nucleotide sequence ID" value="NZ_FXSZ01000001.1"/>
</dbReference>
<evidence type="ECO:0000313" key="2">
    <source>
        <dbReference type="EMBL" id="SMO38374.1"/>
    </source>
</evidence>
<evidence type="ECO:0000313" key="3">
    <source>
        <dbReference type="Proteomes" id="UP000315971"/>
    </source>
</evidence>
<proteinExistence type="predicted"/>
<protein>
    <submittedName>
        <fullName evidence="2">Gliding motility associated protien GldN</fullName>
    </submittedName>
</protein>
<dbReference type="EMBL" id="FXSZ01000001">
    <property type="protein sequence ID" value="SMO38374.1"/>
    <property type="molecule type" value="Genomic_DNA"/>
</dbReference>
<dbReference type="AlphaFoldDB" id="A0A521AUA1"/>
<accession>A0A521AUA1</accession>
<organism evidence="2 3">
    <name type="scientific">Solitalea koreensis</name>
    <dbReference type="NCBI Taxonomy" id="543615"/>
    <lineage>
        <taxon>Bacteria</taxon>
        <taxon>Pseudomonadati</taxon>
        <taxon>Bacteroidota</taxon>
        <taxon>Sphingobacteriia</taxon>
        <taxon>Sphingobacteriales</taxon>
        <taxon>Sphingobacteriaceae</taxon>
        <taxon>Solitalea</taxon>
    </lineage>
</organism>
<dbReference type="Proteomes" id="UP000315971">
    <property type="component" value="Unassembled WGS sequence"/>
</dbReference>
<feature type="chain" id="PRO_5022049369" evidence="1">
    <location>
        <begin position="22"/>
        <end position="338"/>
    </location>
</feature>
<sequence length="338" mass="38213">MKFKLTAIAVILSCLTVVASAQTKKKTTAGKAKTTASSSAKKVSAVKTNENTSLPVAAVDTVVKNVSNPTGSASLFDTPLVDGVYKKENNVNIKVIPYSYIRQSDVMWSKRIWRELDVKEKANKPLTYPQSRLIDVLIKGIRAGELTVYDANTTDDSTFRRVLSMAEFEQKVSGGSTTAKIPVDINRPELGERDTTISEPFKPEEVRKYRIKEDWIFDKQRSIFEPRIIAIAPIKEYFKGGDDLASGGTLVSEVLFWIYFPEARQVLANAEVFNRFNDASNLSFDDFFIKRLFSSYIIKESNADDVRIANYASGIDRLYESERIKNKIMDFEQDLWEY</sequence>
<keyword evidence="3" id="KW-1185">Reference proteome</keyword>
<dbReference type="NCBIfam" id="TIGR03523">
    <property type="entry name" value="GldN"/>
    <property type="match status" value="1"/>
</dbReference>